<protein>
    <submittedName>
        <fullName evidence="1">Uncharacterized protein</fullName>
    </submittedName>
</protein>
<dbReference type="AlphaFoldDB" id="Q6K1Q9"/>
<organism evidence="1 2">
    <name type="scientific">Oryza sativa subsp. japonica</name>
    <name type="common">Rice</name>
    <dbReference type="NCBI Taxonomy" id="39947"/>
    <lineage>
        <taxon>Eukaryota</taxon>
        <taxon>Viridiplantae</taxon>
        <taxon>Streptophyta</taxon>
        <taxon>Embryophyta</taxon>
        <taxon>Tracheophyta</taxon>
        <taxon>Spermatophyta</taxon>
        <taxon>Magnoliopsida</taxon>
        <taxon>Liliopsida</taxon>
        <taxon>Poales</taxon>
        <taxon>Poaceae</taxon>
        <taxon>BOP clade</taxon>
        <taxon>Oryzoideae</taxon>
        <taxon>Oryzeae</taxon>
        <taxon>Oryzinae</taxon>
        <taxon>Oryza</taxon>
        <taxon>Oryza sativa</taxon>
    </lineage>
</organism>
<evidence type="ECO:0000313" key="1">
    <source>
        <dbReference type="EMBL" id="BAD23793.1"/>
    </source>
</evidence>
<reference evidence="2" key="2">
    <citation type="journal article" date="2008" name="Nucleic Acids Res.">
        <title>The rice annotation project database (RAP-DB): 2008 update.</title>
        <authorList>
            <consortium name="The rice annotation project (RAP)"/>
        </authorList>
    </citation>
    <scope>GENOME REANNOTATION</scope>
    <source>
        <strain evidence="2">cv. Nipponbare</strain>
    </source>
</reference>
<reference evidence="2" key="1">
    <citation type="journal article" date="2005" name="Nature">
        <title>The map-based sequence of the rice genome.</title>
        <authorList>
            <consortium name="International rice genome sequencing project (IRGSP)"/>
            <person name="Matsumoto T."/>
            <person name="Wu J."/>
            <person name="Kanamori H."/>
            <person name="Katayose Y."/>
            <person name="Fujisawa M."/>
            <person name="Namiki N."/>
            <person name="Mizuno H."/>
            <person name="Yamamoto K."/>
            <person name="Antonio B.A."/>
            <person name="Baba T."/>
            <person name="Sakata K."/>
            <person name="Nagamura Y."/>
            <person name="Aoki H."/>
            <person name="Arikawa K."/>
            <person name="Arita K."/>
            <person name="Bito T."/>
            <person name="Chiden Y."/>
            <person name="Fujitsuka N."/>
            <person name="Fukunaka R."/>
            <person name="Hamada M."/>
            <person name="Harada C."/>
            <person name="Hayashi A."/>
            <person name="Hijishita S."/>
            <person name="Honda M."/>
            <person name="Hosokawa S."/>
            <person name="Ichikawa Y."/>
            <person name="Idonuma A."/>
            <person name="Iijima M."/>
            <person name="Ikeda M."/>
            <person name="Ikeno M."/>
            <person name="Ito K."/>
            <person name="Ito S."/>
            <person name="Ito T."/>
            <person name="Ito Y."/>
            <person name="Ito Y."/>
            <person name="Iwabuchi A."/>
            <person name="Kamiya K."/>
            <person name="Karasawa W."/>
            <person name="Kurita K."/>
            <person name="Katagiri S."/>
            <person name="Kikuta A."/>
            <person name="Kobayashi H."/>
            <person name="Kobayashi N."/>
            <person name="Machita K."/>
            <person name="Maehara T."/>
            <person name="Masukawa M."/>
            <person name="Mizubayashi T."/>
            <person name="Mukai Y."/>
            <person name="Nagasaki H."/>
            <person name="Nagata Y."/>
            <person name="Naito S."/>
            <person name="Nakashima M."/>
            <person name="Nakama Y."/>
            <person name="Nakamichi Y."/>
            <person name="Nakamura M."/>
            <person name="Meguro A."/>
            <person name="Negishi M."/>
            <person name="Ohta I."/>
            <person name="Ohta T."/>
            <person name="Okamoto M."/>
            <person name="Ono N."/>
            <person name="Saji S."/>
            <person name="Sakaguchi M."/>
            <person name="Sakai K."/>
            <person name="Shibata M."/>
            <person name="Shimokawa T."/>
            <person name="Song J."/>
            <person name="Takazaki Y."/>
            <person name="Terasawa K."/>
            <person name="Tsugane M."/>
            <person name="Tsuji K."/>
            <person name="Ueda S."/>
            <person name="Waki K."/>
            <person name="Yamagata H."/>
            <person name="Yamamoto M."/>
            <person name="Yamamoto S."/>
            <person name="Yamane H."/>
            <person name="Yoshiki S."/>
            <person name="Yoshihara R."/>
            <person name="Yukawa K."/>
            <person name="Zhong H."/>
            <person name="Yano M."/>
            <person name="Yuan Q."/>
            <person name="Ouyang S."/>
            <person name="Liu J."/>
            <person name="Jones K.M."/>
            <person name="Gansberger K."/>
            <person name="Moffat K."/>
            <person name="Hill J."/>
            <person name="Bera J."/>
            <person name="Fadrosh D."/>
            <person name="Jin S."/>
            <person name="Johri S."/>
            <person name="Kim M."/>
            <person name="Overton L."/>
            <person name="Reardon M."/>
            <person name="Tsitrin T."/>
            <person name="Vuong H."/>
            <person name="Weaver B."/>
            <person name="Ciecko A."/>
            <person name="Tallon L."/>
            <person name="Jackson J."/>
            <person name="Pai G."/>
            <person name="Aken S.V."/>
            <person name="Utterback T."/>
            <person name="Reidmuller S."/>
            <person name="Feldblyum T."/>
            <person name="Hsiao J."/>
            <person name="Zismann V."/>
            <person name="Iobst S."/>
            <person name="de Vazeille A.R."/>
            <person name="Buell C.R."/>
            <person name="Ying K."/>
            <person name="Li Y."/>
            <person name="Lu T."/>
            <person name="Huang Y."/>
            <person name="Zhao Q."/>
            <person name="Feng Q."/>
            <person name="Zhang L."/>
            <person name="Zhu J."/>
            <person name="Weng Q."/>
            <person name="Mu J."/>
            <person name="Lu Y."/>
            <person name="Fan D."/>
            <person name="Liu Y."/>
            <person name="Guan J."/>
            <person name="Zhang Y."/>
            <person name="Yu S."/>
            <person name="Liu X."/>
            <person name="Zhang Y."/>
            <person name="Hong G."/>
            <person name="Han B."/>
            <person name="Choisne N."/>
            <person name="Demange N."/>
            <person name="Orjeda G."/>
            <person name="Samain S."/>
            <person name="Cattolico L."/>
            <person name="Pelletier E."/>
            <person name="Couloux A."/>
            <person name="Segurens B."/>
            <person name="Wincker P."/>
            <person name="D'Hont A."/>
            <person name="Scarpelli C."/>
            <person name="Weissenbach J."/>
            <person name="Salanoubat M."/>
            <person name="Quetier F."/>
            <person name="Yu Y."/>
            <person name="Kim H.R."/>
            <person name="Rambo T."/>
            <person name="Currie J."/>
            <person name="Collura K."/>
            <person name="Luo M."/>
            <person name="Yang T."/>
            <person name="Ammiraju J.S.S."/>
            <person name="Engler F."/>
            <person name="Soderlund C."/>
            <person name="Wing R.A."/>
            <person name="Palmer L.E."/>
            <person name="de la Bastide M."/>
            <person name="Spiegel L."/>
            <person name="Nascimento L."/>
            <person name="Zutavern T."/>
            <person name="O'Shaughnessy A."/>
            <person name="Dike S."/>
            <person name="Dedhia N."/>
            <person name="Preston R."/>
            <person name="Balija V."/>
            <person name="McCombie W.R."/>
            <person name="Chow T."/>
            <person name="Chen H."/>
            <person name="Chung M."/>
            <person name="Chen C."/>
            <person name="Shaw J."/>
            <person name="Wu H."/>
            <person name="Hsiao K."/>
            <person name="Chao Y."/>
            <person name="Chu M."/>
            <person name="Cheng C."/>
            <person name="Hour A."/>
            <person name="Lee P."/>
            <person name="Lin S."/>
            <person name="Lin Y."/>
            <person name="Liou J."/>
            <person name="Liu S."/>
            <person name="Hsing Y."/>
            <person name="Raghuvanshi S."/>
            <person name="Mohanty A."/>
            <person name="Bharti A.K."/>
            <person name="Gaur A."/>
            <person name="Gupta V."/>
            <person name="Kumar D."/>
            <person name="Ravi V."/>
            <person name="Vij S."/>
            <person name="Kapur A."/>
            <person name="Khurana P."/>
            <person name="Khurana P."/>
            <person name="Khurana J.P."/>
            <person name="Tyagi A.K."/>
            <person name="Gaikwad K."/>
            <person name="Singh A."/>
            <person name="Dalal V."/>
            <person name="Srivastava S."/>
            <person name="Dixit A."/>
            <person name="Pal A.K."/>
            <person name="Ghazi I.A."/>
            <person name="Yadav M."/>
            <person name="Pandit A."/>
            <person name="Bhargava A."/>
            <person name="Sureshbabu K."/>
            <person name="Batra K."/>
            <person name="Sharma T.R."/>
            <person name="Mohapatra T."/>
            <person name="Singh N.K."/>
            <person name="Messing J."/>
            <person name="Nelson A.B."/>
            <person name="Fuks G."/>
            <person name="Kavchok S."/>
            <person name="Keizer G."/>
            <person name="Linton E."/>
            <person name="Llaca V."/>
            <person name="Song R."/>
            <person name="Tanyolac B."/>
            <person name="Young S."/>
            <person name="Ho-Il K."/>
            <person name="Hahn J.H."/>
            <person name="Sangsakoo G."/>
            <person name="Vanavichit A."/>
            <person name="de Mattos Luiz.A.T."/>
            <person name="Zimmer P.D."/>
            <person name="Malone G."/>
            <person name="Dellagostin O."/>
            <person name="de Oliveira A.C."/>
            <person name="Bevan M."/>
            <person name="Bancroft I."/>
            <person name="Minx P."/>
            <person name="Cordum H."/>
            <person name="Wilson R."/>
            <person name="Cheng Z."/>
            <person name="Jin W."/>
            <person name="Jiang J."/>
            <person name="Leong S.A."/>
            <person name="Iwama H."/>
            <person name="Gojobori T."/>
            <person name="Itoh T."/>
            <person name="Niimura Y."/>
            <person name="Fujii Y."/>
            <person name="Habara T."/>
            <person name="Sakai H."/>
            <person name="Sato Y."/>
            <person name="Wilson G."/>
            <person name="Kumar K."/>
            <person name="McCouch S."/>
            <person name="Juretic N."/>
            <person name="Hoen D."/>
            <person name="Wright S."/>
            <person name="Bruskiewich R."/>
            <person name="Bureau T."/>
            <person name="Miyao A."/>
            <person name="Hirochika H."/>
            <person name="Nishikawa T."/>
            <person name="Kadowaki K."/>
            <person name="Sugiura M."/>
            <person name="Burr B."/>
            <person name="Sasaki T."/>
        </authorList>
    </citation>
    <scope>NUCLEOTIDE SEQUENCE [LARGE SCALE GENOMIC DNA]</scope>
    <source>
        <strain evidence="2">cv. Nipponbare</strain>
    </source>
</reference>
<proteinExistence type="predicted"/>
<dbReference type="Proteomes" id="UP000000763">
    <property type="component" value="Chromosome 2"/>
</dbReference>
<accession>Q6K1Q9</accession>
<gene>
    <name evidence="1" type="primary">B1215B07.40</name>
</gene>
<sequence>MAVTAKPAPFRPDLAGWLATGKAVGTGDGGGRGTLDVHMTFGGSCHGCYG</sequence>
<dbReference type="EMBL" id="AP006523">
    <property type="protein sequence ID" value="BAD23793.1"/>
    <property type="molecule type" value="Genomic_DNA"/>
</dbReference>
<name>Q6K1Q9_ORYSJ</name>
<evidence type="ECO:0000313" key="2">
    <source>
        <dbReference type="Proteomes" id="UP000000763"/>
    </source>
</evidence>